<dbReference type="InterPro" id="IPR020590">
    <property type="entry name" value="Guanylate_kinase_CS"/>
</dbReference>
<comment type="catalytic activity">
    <reaction evidence="9">
        <text>GMP + ATP = GDP + ADP</text>
        <dbReference type="Rhea" id="RHEA:20780"/>
        <dbReference type="ChEBI" id="CHEBI:30616"/>
        <dbReference type="ChEBI" id="CHEBI:58115"/>
        <dbReference type="ChEBI" id="CHEBI:58189"/>
        <dbReference type="ChEBI" id="CHEBI:456216"/>
        <dbReference type="EC" id="2.7.4.8"/>
    </reaction>
</comment>
<organism evidence="11 12">
    <name type="scientific">Gaopeijia maritima</name>
    <dbReference type="NCBI Taxonomy" id="3119007"/>
    <lineage>
        <taxon>Bacteria</taxon>
        <taxon>Pseudomonadati</taxon>
        <taxon>Gemmatimonadota</taxon>
        <taxon>Longimicrobiia</taxon>
        <taxon>Gaopeijiales</taxon>
        <taxon>Gaopeijiaceae</taxon>
        <taxon>Gaopeijia</taxon>
    </lineage>
</organism>
<evidence type="ECO:0000256" key="3">
    <source>
        <dbReference type="ARBA" id="ARBA00016296"/>
    </source>
</evidence>
<keyword evidence="9" id="KW-0963">Cytoplasm</keyword>
<proteinExistence type="inferred from homology"/>
<evidence type="ECO:0000256" key="5">
    <source>
        <dbReference type="ARBA" id="ARBA00022741"/>
    </source>
</evidence>
<dbReference type="SMART" id="SM00072">
    <property type="entry name" value="GuKc"/>
    <property type="match status" value="1"/>
</dbReference>
<protein>
    <recommendedName>
        <fullName evidence="3 9">Guanylate kinase</fullName>
        <ecNumber evidence="2 9">2.7.4.8</ecNumber>
    </recommendedName>
    <alternativeName>
        <fullName evidence="8 9">GMP kinase</fullName>
    </alternativeName>
</protein>
<dbReference type="GO" id="GO:0004385">
    <property type="term" value="F:GMP kinase activity"/>
    <property type="evidence" value="ECO:0007669"/>
    <property type="project" value="UniProtKB-EC"/>
</dbReference>
<dbReference type="PROSITE" id="PS50052">
    <property type="entry name" value="GUANYLATE_KINASE_2"/>
    <property type="match status" value="1"/>
</dbReference>
<keyword evidence="5 9" id="KW-0547">Nucleotide-binding</keyword>
<evidence type="ECO:0000256" key="8">
    <source>
        <dbReference type="ARBA" id="ARBA00030128"/>
    </source>
</evidence>
<dbReference type="InterPro" id="IPR017665">
    <property type="entry name" value="Guanylate_kinase"/>
</dbReference>
<evidence type="ECO:0000256" key="1">
    <source>
        <dbReference type="ARBA" id="ARBA00005790"/>
    </source>
</evidence>
<name>A0ABU9E8K7_9BACT</name>
<dbReference type="SUPFAM" id="SSF52540">
    <property type="entry name" value="P-loop containing nucleoside triphosphate hydrolases"/>
    <property type="match status" value="1"/>
</dbReference>
<reference evidence="11 12" key="1">
    <citation type="submission" date="2024-02" db="EMBL/GenBank/DDBJ databases">
        <title>A novel Gemmatimonadota bacterium.</title>
        <authorList>
            <person name="Du Z.-J."/>
            <person name="Ye Y.-Q."/>
        </authorList>
    </citation>
    <scope>NUCLEOTIDE SEQUENCE [LARGE SCALE GENOMIC DNA]</scope>
    <source>
        <strain evidence="11 12">DH-20</strain>
    </source>
</reference>
<keyword evidence="12" id="KW-1185">Reference proteome</keyword>
<comment type="caution">
    <text evidence="11">The sequence shown here is derived from an EMBL/GenBank/DDBJ whole genome shotgun (WGS) entry which is preliminary data.</text>
</comment>
<dbReference type="NCBIfam" id="TIGR03263">
    <property type="entry name" value="guanyl_kin"/>
    <property type="match status" value="1"/>
</dbReference>
<sequence length="227" mass="24967">MVLQPDARPVVLAAPTGAGKTTIARRLVEGAGPFVFSVSATTRAPRPGERDGEDYLFVDEERFRGMVEQGELAEWARVHGRLYGTPIRNLDDAAAGGRYPLLDIDVQGARQIRDRVPNALLVFVLPPSVDVWLDRLHGRGTEGVEERYRRLRSAAKELADVEGFDVVLVNDDLEAAVQEVRRVILDGAPGLDDDDVRERVAALQDGVARTLEELRIQLPEKGAVGNR</sequence>
<keyword evidence="6 9" id="KW-0418">Kinase</keyword>
<feature type="binding site" evidence="9">
    <location>
        <begin position="14"/>
        <end position="21"/>
    </location>
    <ligand>
        <name>ATP</name>
        <dbReference type="ChEBI" id="CHEBI:30616"/>
    </ligand>
</feature>
<dbReference type="InterPro" id="IPR008145">
    <property type="entry name" value="GK/Ca_channel_bsu"/>
</dbReference>
<dbReference type="Gene3D" id="3.40.50.300">
    <property type="entry name" value="P-loop containing nucleotide triphosphate hydrolases"/>
    <property type="match status" value="1"/>
</dbReference>
<dbReference type="InterPro" id="IPR027417">
    <property type="entry name" value="P-loop_NTPase"/>
</dbReference>
<comment type="subcellular location">
    <subcellularLocation>
        <location evidence="9">Cytoplasm</location>
    </subcellularLocation>
</comment>
<accession>A0ABU9E8K7</accession>
<comment type="function">
    <text evidence="9">Essential for recycling GMP and indirectly, cGMP.</text>
</comment>
<dbReference type="InterPro" id="IPR008144">
    <property type="entry name" value="Guanylate_kin-like_dom"/>
</dbReference>
<keyword evidence="7 9" id="KW-0067">ATP-binding</keyword>
<dbReference type="RefSeq" id="WP_405277095.1">
    <property type="nucleotide sequence ID" value="NZ_CP144380.1"/>
</dbReference>
<evidence type="ECO:0000256" key="4">
    <source>
        <dbReference type="ARBA" id="ARBA00022679"/>
    </source>
</evidence>
<evidence type="ECO:0000313" key="12">
    <source>
        <dbReference type="Proteomes" id="UP001484239"/>
    </source>
</evidence>
<dbReference type="PANTHER" id="PTHR23117">
    <property type="entry name" value="GUANYLATE KINASE-RELATED"/>
    <property type="match status" value="1"/>
</dbReference>
<gene>
    <name evidence="9 11" type="primary">gmk</name>
    <name evidence="11" type="ORF">WI372_08800</name>
</gene>
<dbReference type="CDD" id="cd00071">
    <property type="entry name" value="GMPK"/>
    <property type="match status" value="1"/>
</dbReference>
<dbReference type="Proteomes" id="UP001484239">
    <property type="component" value="Unassembled WGS sequence"/>
</dbReference>
<dbReference type="EC" id="2.7.4.8" evidence="2 9"/>
<keyword evidence="4 9" id="KW-0808">Transferase</keyword>
<evidence type="ECO:0000313" key="11">
    <source>
        <dbReference type="EMBL" id="MEK9501073.1"/>
    </source>
</evidence>
<feature type="domain" description="Guanylate kinase-like" evidence="10">
    <location>
        <begin position="7"/>
        <end position="185"/>
    </location>
</feature>
<dbReference type="SMART" id="SM00382">
    <property type="entry name" value="AAA"/>
    <property type="match status" value="1"/>
</dbReference>
<dbReference type="PANTHER" id="PTHR23117:SF13">
    <property type="entry name" value="GUANYLATE KINASE"/>
    <property type="match status" value="1"/>
</dbReference>
<dbReference type="InterPro" id="IPR003593">
    <property type="entry name" value="AAA+_ATPase"/>
</dbReference>
<evidence type="ECO:0000256" key="9">
    <source>
        <dbReference type="HAMAP-Rule" id="MF_00328"/>
    </source>
</evidence>
<dbReference type="EMBL" id="JBBHLI010000004">
    <property type="protein sequence ID" value="MEK9501073.1"/>
    <property type="molecule type" value="Genomic_DNA"/>
</dbReference>
<evidence type="ECO:0000256" key="2">
    <source>
        <dbReference type="ARBA" id="ARBA00012961"/>
    </source>
</evidence>
<dbReference type="PROSITE" id="PS00856">
    <property type="entry name" value="GUANYLATE_KINASE_1"/>
    <property type="match status" value="1"/>
</dbReference>
<comment type="similarity">
    <text evidence="1 9">Belongs to the guanylate kinase family.</text>
</comment>
<evidence type="ECO:0000256" key="7">
    <source>
        <dbReference type="ARBA" id="ARBA00022840"/>
    </source>
</evidence>
<evidence type="ECO:0000259" key="10">
    <source>
        <dbReference type="PROSITE" id="PS50052"/>
    </source>
</evidence>
<dbReference type="Pfam" id="PF00625">
    <property type="entry name" value="Guanylate_kin"/>
    <property type="match status" value="1"/>
</dbReference>
<dbReference type="Gene3D" id="3.30.63.10">
    <property type="entry name" value="Guanylate Kinase phosphate binding domain"/>
    <property type="match status" value="1"/>
</dbReference>
<dbReference type="HAMAP" id="MF_00328">
    <property type="entry name" value="Guanylate_kinase"/>
    <property type="match status" value="1"/>
</dbReference>
<evidence type="ECO:0000256" key="6">
    <source>
        <dbReference type="ARBA" id="ARBA00022777"/>
    </source>
</evidence>